<evidence type="ECO:0000313" key="9">
    <source>
        <dbReference type="Proteomes" id="UP001301869"/>
    </source>
</evidence>
<dbReference type="NCBIfam" id="TIGR03477">
    <property type="entry name" value="DMSO_red_II_gam"/>
    <property type="match status" value="1"/>
</dbReference>
<evidence type="ECO:0000256" key="2">
    <source>
        <dbReference type="ARBA" id="ARBA00022617"/>
    </source>
</evidence>
<keyword evidence="9" id="KW-1185">Reference proteome</keyword>
<dbReference type="CDD" id="cd09623">
    <property type="entry name" value="DOMON_EBDH"/>
    <property type="match status" value="1"/>
</dbReference>
<protein>
    <submittedName>
        <fullName evidence="8">Ethylbenzene dehydrogenase-related protein</fullName>
    </submittedName>
</protein>
<evidence type="ECO:0000256" key="4">
    <source>
        <dbReference type="ARBA" id="ARBA00022982"/>
    </source>
</evidence>
<organism evidence="8 9">
    <name type="scientific">Halomonas piscis</name>
    <dbReference type="NCBI Taxonomy" id="3031727"/>
    <lineage>
        <taxon>Bacteria</taxon>
        <taxon>Pseudomonadati</taxon>
        <taxon>Pseudomonadota</taxon>
        <taxon>Gammaproteobacteria</taxon>
        <taxon>Oceanospirillales</taxon>
        <taxon>Halomonadaceae</taxon>
        <taxon>Halomonas</taxon>
    </lineage>
</organism>
<sequence>MKLRHLLFGTAALAFATAATGALADHDERDPNVTEVKPGDIVKVATVPGNIYLRTQDDPDDLIWDRLPTYRTALQPAPPVHQSVKLRFADEIEAGKQLYFQVARTDERFYLRLRWKDATRDDSTTVDAFRDGVAVQFAINGADTSYMMGSGPDNPVNIWYWRADHEEQIDNLAAGGYGSTTTLPAQNVEGASAYITEENRANSEWHVVMSRPLDVKDDEHSVDLDRDTVPMGFALWQGSDNERDGNKRVTHTWIMLDTGVGEDAETSTEG</sequence>
<dbReference type="Proteomes" id="UP001301869">
    <property type="component" value="Chromosome"/>
</dbReference>
<keyword evidence="2" id="KW-0349">Heme</keyword>
<dbReference type="InterPro" id="IPR019020">
    <property type="entry name" value="Cyt-c552/DMSO_Rdtase_haem-bd"/>
</dbReference>
<feature type="signal peptide" evidence="6">
    <location>
        <begin position="1"/>
        <end position="24"/>
    </location>
</feature>
<keyword evidence="4" id="KW-0249">Electron transport</keyword>
<keyword evidence="1" id="KW-0813">Transport</keyword>
<name>A0ABY9YYH9_9GAMM</name>
<gene>
    <name evidence="8" type="ORF">P1P91_14010</name>
</gene>
<reference evidence="8 9" key="1">
    <citation type="submission" date="2023-03" db="EMBL/GenBank/DDBJ databases">
        <title>Halomonas sp. nov., isolated from Korean tranditional fermented seafood 'Jeotgal'.</title>
        <authorList>
            <person name="Kim B."/>
            <person name="Shin N.-R."/>
        </authorList>
    </citation>
    <scope>NUCLEOTIDE SEQUENCE [LARGE SCALE GENOMIC DNA]</scope>
    <source>
        <strain evidence="8 9">SG2L-4</strain>
    </source>
</reference>
<evidence type="ECO:0000256" key="1">
    <source>
        <dbReference type="ARBA" id="ARBA00022448"/>
    </source>
</evidence>
<dbReference type="InterPro" id="IPR017838">
    <property type="entry name" value="DMSO_Rdtase_II_haem_b-bd_su"/>
</dbReference>
<accession>A0ABY9YYH9</accession>
<evidence type="ECO:0000256" key="6">
    <source>
        <dbReference type="SAM" id="SignalP"/>
    </source>
</evidence>
<dbReference type="RefSeq" id="WP_311883396.1">
    <property type="nucleotide sequence ID" value="NZ_CP119391.1"/>
</dbReference>
<keyword evidence="5" id="KW-0408">Iron</keyword>
<keyword evidence="3" id="KW-0479">Metal-binding</keyword>
<evidence type="ECO:0000259" key="7">
    <source>
        <dbReference type="SMART" id="SM00887"/>
    </source>
</evidence>
<dbReference type="Pfam" id="PF09459">
    <property type="entry name" value="EB_dh"/>
    <property type="match status" value="1"/>
</dbReference>
<keyword evidence="6" id="KW-0732">Signal</keyword>
<feature type="domain" description="Cytochrome c-552/DMSO reductase-like haem-binding" evidence="7">
    <location>
        <begin position="61"/>
        <end position="248"/>
    </location>
</feature>
<dbReference type="EMBL" id="CP119391">
    <property type="protein sequence ID" value="WNK19919.1"/>
    <property type="molecule type" value="Genomic_DNA"/>
</dbReference>
<evidence type="ECO:0000313" key="8">
    <source>
        <dbReference type="EMBL" id="WNK19919.1"/>
    </source>
</evidence>
<feature type="chain" id="PRO_5046488147" evidence="6">
    <location>
        <begin position="25"/>
        <end position="270"/>
    </location>
</feature>
<proteinExistence type="predicted"/>
<evidence type="ECO:0000256" key="5">
    <source>
        <dbReference type="ARBA" id="ARBA00023004"/>
    </source>
</evidence>
<evidence type="ECO:0000256" key="3">
    <source>
        <dbReference type="ARBA" id="ARBA00022723"/>
    </source>
</evidence>
<dbReference type="Gene3D" id="2.60.40.1190">
    <property type="match status" value="1"/>
</dbReference>
<dbReference type="SMART" id="SM00887">
    <property type="entry name" value="EB_dh"/>
    <property type="match status" value="1"/>
</dbReference>